<dbReference type="AlphaFoldDB" id="A0A5B0SG34"/>
<evidence type="ECO:0000313" key="1">
    <source>
        <dbReference type="EMBL" id="KAA1136193.1"/>
    </source>
</evidence>
<organism evidence="1 2">
    <name type="scientific">Puccinia graminis f. sp. tritici</name>
    <dbReference type="NCBI Taxonomy" id="56615"/>
    <lineage>
        <taxon>Eukaryota</taxon>
        <taxon>Fungi</taxon>
        <taxon>Dikarya</taxon>
        <taxon>Basidiomycota</taxon>
        <taxon>Pucciniomycotina</taxon>
        <taxon>Pucciniomycetes</taxon>
        <taxon>Pucciniales</taxon>
        <taxon>Pucciniaceae</taxon>
        <taxon>Puccinia</taxon>
    </lineage>
</organism>
<name>A0A5B0SG34_PUCGR</name>
<gene>
    <name evidence="1" type="ORF">PGTUg99_034810</name>
</gene>
<proteinExistence type="predicted"/>
<evidence type="ECO:0000313" key="2">
    <source>
        <dbReference type="Proteomes" id="UP000325313"/>
    </source>
</evidence>
<dbReference type="EMBL" id="VDEP01000036">
    <property type="protein sequence ID" value="KAA1136193.1"/>
    <property type="molecule type" value="Genomic_DNA"/>
</dbReference>
<protein>
    <submittedName>
        <fullName evidence="1">Uncharacterized protein</fullName>
    </submittedName>
</protein>
<accession>A0A5B0SG34</accession>
<comment type="caution">
    <text evidence="1">The sequence shown here is derived from an EMBL/GenBank/DDBJ whole genome shotgun (WGS) entry which is preliminary data.</text>
</comment>
<sequence>MTVADSTPYAKTPLLLVKGHLQSQDASFHKDYLPPGYPTNIEVSVKVVKLMRGFLKTEKGLFRTLLPATSKNRTIGPSMGLFQTWKP</sequence>
<reference evidence="1 2" key="1">
    <citation type="submission" date="2019-05" db="EMBL/GenBank/DDBJ databases">
        <title>Emergence of the Ug99 lineage of the wheat stem rust pathogen through somatic hybridization.</title>
        <authorList>
            <person name="Li F."/>
            <person name="Upadhyaya N.M."/>
            <person name="Sperschneider J."/>
            <person name="Matny O."/>
            <person name="Nguyen-Phuc H."/>
            <person name="Mago R."/>
            <person name="Raley C."/>
            <person name="Miller M.E."/>
            <person name="Silverstein K.A.T."/>
            <person name="Henningsen E."/>
            <person name="Hirsch C.D."/>
            <person name="Visser B."/>
            <person name="Pretorius Z.A."/>
            <person name="Steffenson B.J."/>
            <person name="Schwessinger B."/>
            <person name="Dodds P.N."/>
            <person name="Figueroa M."/>
        </authorList>
    </citation>
    <scope>NUCLEOTIDE SEQUENCE [LARGE SCALE GENOMIC DNA]</scope>
    <source>
        <strain evidence="1 2">Ug99</strain>
    </source>
</reference>
<dbReference type="Proteomes" id="UP000325313">
    <property type="component" value="Unassembled WGS sequence"/>
</dbReference>